<gene>
    <name evidence="3" type="ORF">PVAP13_4KG061700</name>
</gene>
<reference evidence="3" key="1">
    <citation type="submission" date="2020-05" db="EMBL/GenBank/DDBJ databases">
        <title>WGS assembly of Panicum virgatum.</title>
        <authorList>
            <person name="Lovell J.T."/>
            <person name="Jenkins J."/>
            <person name="Shu S."/>
            <person name="Juenger T.E."/>
            <person name="Schmutz J."/>
        </authorList>
    </citation>
    <scope>NUCLEOTIDE SEQUENCE</scope>
    <source>
        <strain evidence="3">AP13</strain>
    </source>
</reference>
<dbReference type="Gene3D" id="3.80.10.10">
    <property type="entry name" value="Ribonuclease Inhibitor"/>
    <property type="match status" value="1"/>
</dbReference>
<organism evidence="3 4">
    <name type="scientific">Panicum virgatum</name>
    <name type="common">Blackwell switchgrass</name>
    <dbReference type="NCBI Taxonomy" id="38727"/>
    <lineage>
        <taxon>Eukaryota</taxon>
        <taxon>Viridiplantae</taxon>
        <taxon>Streptophyta</taxon>
        <taxon>Embryophyta</taxon>
        <taxon>Tracheophyta</taxon>
        <taxon>Spermatophyta</taxon>
        <taxon>Magnoliopsida</taxon>
        <taxon>Liliopsida</taxon>
        <taxon>Poales</taxon>
        <taxon>Poaceae</taxon>
        <taxon>PACMAD clade</taxon>
        <taxon>Panicoideae</taxon>
        <taxon>Panicodae</taxon>
        <taxon>Paniceae</taxon>
        <taxon>Panicinae</taxon>
        <taxon>Panicum</taxon>
        <taxon>Panicum sect. Hiantes</taxon>
    </lineage>
</organism>
<evidence type="ECO:0000259" key="2">
    <source>
        <dbReference type="Pfam" id="PF08387"/>
    </source>
</evidence>
<dbReference type="AlphaFoldDB" id="A0A8T0TP74"/>
<dbReference type="Pfam" id="PF08387">
    <property type="entry name" value="FBD"/>
    <property type="match status" value="1"/>
</dbReference>
<dbReference type="EMBL" id="CM029043">
    <property type="protein sequence ID" value="KAG2609689.1"/>
    <property type="molecule type" value="Genomic_DNA"/>
</dbReference>
<feature type="domain" description="FBD" evidence="2">
    <location>
        <begin position="399"/>
        <end position="433"/>
    </location>
</feature>
<dbReference type="PANTHER" id="PTHR34709">
    <property type="entry name" value="OS10G0396666 PROTEIN"/>
    <property type="match status" value="1"/>
</dbReference>
<feature type="region of interest" description="Disordered" evidence="1">
    <location>
        <begin position="1"/>
        <end position="29"/>
    </location>
</feature>
<protein>
    <recommendedName>
        <fullName evidence="2">FBD domain-containing protein</fullName>
    </recommendedName>
</protein>
<dbReference type="PANTHER" id="PTHR34709:SF75">
    <property type="entry name" value="FBD DOMAIN-CONTAINING PROTEIN"/>
    <property type="match status" value="1"/>
</dbReference>
<keyword evidence="4" id="KW-1185">Reference proteome</keyword>
<name>A0A8T0TP74_PANVG</name>
<proteinExistence type="predicted"/>
<dbReference type="SUPFAM" id="SSF81383">
    <property type="entry name" value="F-box domain"/>
    <property type="match status" value="1"/>
</dbReference>
<sequence length="475" mass="54009">MQLRSGRRLVYPPPKQQGGDHRRRSQQISEDRISSLPEDLLLEILVRLRSVADAVCGGAVSRGWRDLWTELPELIFWSAHPLSVQSMLARITRPSLDLVNIYLWSDWGDNDYEDWDVQISLLLCGAARLLPEKFIITIDIHQTGCVVDLPCFERTSFLSLHMRAISIILPQYGEFTALKSLHLELCCIHLCTLLRLCPSLRILNIRNCSDLRHAGTVIVHSPSLEEFSLEISNHDICCIDIVAPVLKEVTLEAYIDISLTLSFLAPMVKKLRWGYDYGYVFVGFDQIWRLMSITERELDEFHVVSMSIMTTTRNGVLDAEWSIGQVIAHLPVAAFSILELDLKTEEHTFGPMMLRLLRIQPTMQRLKVVLARNKVRVPCPVNCPCEHPINWRSEDVSLANLEVVEIHGLQGEDDEVDFLKIILRCATVLQRLTMTISDGVSPSNNGYEKICSIMKEYPDVECHMMASGSEGILYP</sequence>
<evidence type="ECO:0000313" key="4">
    <source>
        <dbReference type="Proteomes" id="UP000823388"/>
    </source>
</evidence>
<evidence type="ECO:0000256" key="1">
    <source>
        <dbReference type="SAM" id="MobiDB-lite"/>
    </source>
</evidence>
<dbReference type="InterPro" id="IPR036047">
    <property type="entry name" value="F-box-like_dom_sf"/>
</dbReference>
<dbReference type="SUPFAM" id="SSF52058">
    <property type="entry name" value="L domain-like"/>
    <property type="match status" value="1"/>
</dbReference>
<accession>A0A8T0TP74</accession>
<dbReference type="InterPro" id="IPR032675">
    <property type="entry name" value="LRR_dom_sf"/>
</dbReference>
<dbReference type="InterPro" id="IPR006566">
    <property type="entry name" value="FBD"/>
</dbReference>
<comment type="caution">
    <text evidence="3">The sequence shown here is derived from an EMBL/GenBank/DDBJ whole genome shotgun (WGS) entry which is preliminary data.</text>
</comment>
<evidence type="ECO:0000313" key="3">
    <source>
        <dbReference type="EMBL" id="KAG2609689.1"/>
    </source>
</evidence>
<dbReference type="InterPro" id="IPR055312">
    <property type="entry name" value="FBL15-like"/>
</dbReference>
<dbReference type="Proteomes" id="UP000823388">
    <property type="component" value="Chromosome 4K"/>
</dbReference>
<dbReference type="OrthoDB" id="690108at2759"/>